<feature type="transmembrane region" description="Helical" evidence="6">
    <location>
        <begin position="465"/>
        <end position="487"/>
    </location>
</feature>
<keyword evidence="2 6" id="KW-0812">Transmembrane</keyword>
<protein>
    <recommendedName>
        <fullName evidence="7">Major facilitator superfamily (MFS) profile domain-containing protein</fullName>
    </recommendedName>
</protein>
<dbReference type="AlphaFoldDB" id="A0A9P8TFY4"/>
<feature type="region of interest" description="Disordered" evidence="5">
    <location>
        <begin position="184"/>
        <end position="229"/>
    </location>
</feature>
<dbReference type="GO" id="GO:0005886">
    <property type="term" value="C:plasma membrane"/>
    <property type="evidence" value="ECO:0007669"/>
    <property type="project" value="TreeGrafter"/>
</dbReference>
<evidence type="ECO:0000256" key="2">
    <source>
        <dbReference type="ARBA" id="ARBA00022692"/>
    </source>
</evidence>
<comment type="subcellular location">
    <subcellularLocation>
        <location evidence="1">Membrane</location>
        <topology evidence="1">Multi-pass membrane protein</topology>
    </subcellularLocation>
</comment>
<feature type="transmembrane region" description="Helical" evidence="6">
    <location>
        <begin position="614"/>
        <end position="637"/>
    </location>
</feature>
<dbReference type="PANTHER" id="PTHR23502">
    <property type="entry name" value="MAJOR FACILITATOR SUPERFAMILY"/>
    <property type="match status" value="1"/>
</dbReference>
<comment type="caution">
    <text evidence="8">The sequence shown here is derived from an EMBL/GenBank/DDBJ whole genome shotgun (WGS) entry which is preliminary data.</text>
</comment>
<dbReference type="PROSITE" id="PS00216">
    <property type="entry name" value="SUGAR_TRANSPORT_1"/>
    <property type="match status" value="1"/>
</dbReference>
<dbReference type="FunFam" id="1.20.1250.20:FF:000011">
    <property type="entry name" value="MFS multidrug transporter, putative"/>
    <property type="match status" value="1"/>
</dbReference>
<accession>A0A9P8TFY4</accession>
<evidence type="ECO:0000313" key="9">
    <source>
        <dbReference type="Proteomes" id="UP000769528"/>
    </source>
</evidence>
<feature type="transmembrane region" description="Helical" evidence="6">
    <location>
        <begin position="331"/>
        <end position="354"/>
    </location>
</feature>
<name>A0A9P8TFY4_9ASCO</name>
<dbReference type="InterPro" id="IPR020846">
    <property type="entry name" value="MFS_dom"/>
</dbReference>
<dbReference type="Proteomes" id="UP000769528">
    <property type="component" value="Unassembled WGS sequence"/>
</dbReference>
<evidence type="ECO:0000256" key="6">
    <source>
        <dbReference type="SAM" id="Phobius"/>
    </source>
</evidence>
<feature type="transmembrane region" description="Helical" evidence="6">
    <location>
        <begin position="649"/>
        <end position="668"/>
    </location>
</feature>
<keyword evidence="9" id="KW-1185">Reference proteome</keyword>
<feature type="transmembrane region" description="Helical" evidence="6">
    <location>
        <begin position="306"/>
        <end position="325"/>
    </location>
</feature>
<dbReference type="Pfam" id="PF07690">
    <property type="entry name" value="MFS_1"/>
    <property type="match status" value="1"/>
</dbReference>
<feature type="transmembrane region" description="Helical" evidence="6">
    <location>
        <begin position="281"/>
        <end position="299"/>
    </location>
</feature>
<dbReference type="SUPFAM" id="SSF103473">
    <property type="entry name" value="MFS general substrate transporter"/>
    <property type="match status" value="1"/>
</dbReference>
<dbReference type="GO" id="GO:0015606">
    <property type="term" value="F:spermidine transmembrane transporter activity"/>
    <property type="evidence" value="ECO:0007669"/>
    <property type="project" value="TreeGrafter"/>
</dbReference>
<reference evidence="8" key="1">
    <citation type="journal article" date="2021" name="Open Biol.">
        <title>Shared evolutionary footprints suggest mitochondrial oxidative damage underlies multiple complex I losses in fungi.</title>
        <authorList>
            <person name="Schikora-Tamarit M.A."/>
            <person name="Marcet-Houben M."/>
            <person name="Nosek J."/>
            <person name="Gabaldon T."/>
        </authorList>
    </citation>
    <scope>NUCLEOTIDE SEQUENCE</scope>
    <source>
        <strain evidence="8">CBS6341</strain>
    </source>
</reference>
<dbReference type="CDD" id="cd17323">
    <property type="entry name" value="MFS_Tpo1_MDR_like"/>
    <property type="match status" value="1"/>
</dbReference>
<feature type="compositionally biased region" description="Polar residues" evidence="5">
    <location>
        <begin position="16"/>
        <end position="25"/>
    </location>
</feature>
<evidence type="ECO:0000259" key="7">
    <source>
        <dbReference type="PROSITE" id="PS50850"/>
    </source>
</evidence>
<dbReference type="Gene3D" id="1.20.1250.20">
    <property type="entry name" value="MFS general substrate transporter like domains"/>
    <property type="match status" value="1"/>
</dbReference>
<evidence type="ECO:0000256" key="4">
    <source>
        <dbReference type="ARBA" id="ARBA00023136"/>
    </source>
</evidence>
<dbReference type="PANTHER" id="PTHR23502:SF38">
    <property type="entry name" value="POLYAMINE TRANSPORTER 4"/>
    <property type="match status" value="1"/>
</dbReference>
<feature type="compositionally biased region" description="Acidic residues" evidence="5">
    <location>
        <begin position="56"/>
        <end position="69"/>
    </location>
</feature>
<feature type="compositionally biased region" description="Basic and acidic residues" evidence="5">
    <location>
        <begin position="1"/>
        <end position="12"/>
    </location>
</feature>
<dbReference type="OrthoDB" id="3936150at2759"/>
<feature type="transmembrane region" description="Helical" evidence="6">
    <location>
        <begin position="361"/>
        <end position="383"/>
    </location>
</feature>
<dbReference type="GO" id="GO:0000297">
    <property type="term" value="F:spermine transmembrane transporter activity"/>
    <property type="evidence" value="ECO:0007669"/>
    <property type="project" value="TreeGrafter"/>
</dbReference>
<dbReference type="GO" id="GO:0042908">
    <property type="term" value="P:xenobiotic transport"/>
    <property type="evidence" value="ECO:0007669"/>
    <property type="project" value="UniProtKB-ARBA"/>
</dbReference>
<evidence type="ECO:0000256" key="5">
    <source>
        <dbReference type="SAM" id="MobiDB-lite"/>
    </source>
</evidence>
<reference evidence="8" key="2">
    <citation type="submission" date="2021-01" db="EMBL/GenBank/DDBJ databases">
        <authorList>
            <person name="Schikora-Tamarit M.A."/>
        </authorList>
    </citation>
    <scope>NUCLEOTIDE SEQUENCE</scope>
    <source>
        <strain evidence="8">CBS6341</strain>
    </source>
</reference>
<feature type="compositionally biased region" description="Low complexity" evidence="5">
    <location>
        <begin position="32"/>
        <end position="44"/>
    </location>
</feature>
<evidence type="ECO:0000256" key="1">
    <source>
        <dbReference type="ARBA" id="ARBA00004141"/>
    </source>
</evidence>
<dbReference type="InterPro" id="IPR011701">
    <property type="entry name" value="MFS"/>
</dbReference>
<dbReference type="PROSITE" id="PS50850">
    <property type="entry name" value="MFS"/>
    <property type="match status" value="1"/>
</dbReference>
<feature type="transmembrane region" description="Helical" evidence="6">
    <location>
        <begin position="395"/>
        <end position="415"/>
    </location>
</feature>
<dbReference type="InterPro" id="IPR036259">
    <property type="entry name" value="MFS_trans_sf"/>
</dbReference>
<evidence type="ECO:0000256" key="3">
    <source>
        <dbReference type="ARBA" id="ARBA00022989"/>
    </source>
</evidence>
<sequence length="703" mass="78192">MSFFDNNKKTGEDIQNFVSNHNNSSNKRDSTSDLSSTTTTNTTDYESARSEIVQSEQEDEDEDEEEAAEPEQTYHGDDDDTRSISTIKDQNHTQEAIIDQNNELNSNKLVNTQETIDDIPQEHVLEQHNIDPSIINSELHKTKTNQSKFRDSNLVAPTQQFDPAQTESEAFELALTRTLSRKSQLQKLSSRTESNKEANKEFQSSASSSEDEGIDPATLEWDSPTDPENPKNWSNFRKWFVTMTTALICLVVTFGSSLYVTGVPDLVVKLGVSEELAISGLTFYLLGLAFGPALAAPISELAGRRIVYIISLPVSMLFTMGIVLAKNIRTILVLRFFSGFFASPAMAVAGGTVADMWDYEMIGIAMSGFCLSPFMGPVLGPVISSFAAEKKGWRWPMYINLIFAGLVLVPVLFSPETYKPILLKKRALKRGIKLKVNNIPASKKLELLFTITLATPMKMLIVEPIVMVFSIYAAFVFAVLFGFFEAYPIIFRGVYKMSIGISGLTFIGIMIGFFLGILLYVVVDRFKFFAKNADGTRGKRDDQGRLIIDAPESRLILMKIGAVALPPSLFWLGWSSKPSVHWISSVIAGVPFGFGLLLVFFTTMLYFSMSYPPLSLASALAANNLLRYILASVFPLFTVQMYDKLGVDWASSLFAFIAVALVPVPWIFEKWGPRLRLSSTYGYAAMMKKESQEDAELEGSDDV</sequence>
<dbReference type="EMBL" id="JAEUBF010000504">
    <property type="protein sequence ID" value="KAH3678138.1"/>
    <property type="molecule type" value="Genomic_DNA"/>
</dbReference>
<feature type="transmembrane region" description="Helical" evidence="6">
    <location>
        <begin position="555"/>
        <end position="574"/>
    </location>
</feature>
<feature type="transmembrane region" description="Helical" evidence="6">
    <location>
        <begin position="580"/>
        <end position="607"/>
    </location>
</feature>
<keyword evidence="4 6" id="KW-0472">Membrane</keyword>
<dbReference type="InterPro" id="IPR005829">
    <property type="entry name" value="Sugar_transporter_CS"/>
</dbReference>
<dbReference type="GO" id="GO:0140115">
    <property type="term" value="P:export across plasma membrane"/>
    <property type="evidence" value="ECO:0007669"/>
    <property type="project" value="UniProtKB-ARBA"/>
</dbReference>
<evidence type="ECO:0000313" key="8">
    <source>
        <dbReference type="EMBL" id="KAH3678138.1"/>
    </source>
</evidence>
<feature type="domain" description="Major facilitator superfamily (MFS) profile" evidence="7">
    <location>
        <begin position="241"/>
        <end position="676"/>
    </location>
</feature>
<gene>
    <name evidence="8" type="ORF">WICMUC_001702</name>
</gene>
<feature type="transmembrane region" description="Helical" evidence="6">
    <location>
        <begin position="239"/>
        <end position="261"/>
    </location>
</feature>
<feature type="transmembrane region" description="Helical" evidence="6">
    <location>
        <begin position="499"/>
        <end position="523"/>
    </location>
</feature>
<keyword evidence="3 6" id="KW-1133">Transmembrane helix</keyword>
<proteinExistence type="predicted"/>
<organism evidence="8 9">
    <name type="scientific">Wickerhamomyces mucosus</name>
    <dbReference type="NCBI Taxonomy" id="1378264"/>
    <lineage>
        <taxon>Eukaryota</taxon>
        <taxon>Fungi</taxon>
        <taxon>Dikarya</taxon>
        <taxon>Ascomycota</taxon>
        <taxon>Saccharomycotina</taxon>
        <taxon>Saccharomycetes</taxon>
        <taxon>Phaffomycetales</taxon>
        <taxon>Wickerhamomycetaceae</taxon>
        <taxon>Wickerhamomyces</taxon>
    </lineage>
</organism>
<feature type="region of interest" description="Disordered" evidence="5">
    <location>
        <begin position="1"/>
        <end position="84"/>
    </location>
</feature>